<gene>
    <name evidence="1" type="ORF">ACFSQZ_14785</name>
</gene>
<keyword evidence="2" id="KW-1185">Reference proteome</keyword>
<evidence type="ECO:0000313" key="2">
    <source>
        <dbReference type="Proteomes" id="UP001597297"/>
    </source>
</evidence>
<name>A0ABW5E5S9_9BACT</name>
<sequence length="41" mass="4522">MKTFTGHFSIDSTCLIHVQHQHGSLKIALPNKTLHPTTHSG</sequence>
<dbReference type="EMBL" id="JBHUJC010000044">
    <property type="protein sequence ID" value="MFD2277732.1"/>
    <property type="molecule type" value="Genomic_DNA"/>
</dbReference>
<dbReference type="RefSeq" id="WP_377092588.1">
    <property type="nucleotide sequence ID" value="NZ_JBHSJM010000001.1"/>
</dbReference>
<protein>
    <submittedName>
        <fullName evidence="1">Uncharacterized protein</fullName>
    </submittedName>
</protein>
<proteinExistence type="predicted"/>
<accession>A0ABW5E5S9</accession>
<evidence type="ECO:0000313" key="1">
    <source>
        <dbReference type="EMBL" id="MFD2277732.1"/>
    </source>
</evidence>
<organism evidence="1 2">
    <name type="scientific">Rubritalea spongiae</name>
    <dbReference type="NCBI Taxonomy" id="430797"/>
    <lineage>
        <taxon>Bacteria</taxon>
        <taxon>Pseudomonadati</taxon>
        <taxon>Verrucomicrobiota</taxon>
        <taxon>Verrucomicrobiia</taxon>
        <taxon>Verrucomicrobiales</taxon>
        <taxon>Rubritaleaceae</taxon>
        <taxon>Rubritalea</taxon>
    </lineage>
</organism>
<reference evidence="2" key="1">
    <citation type="journal article" date="2019" name="Int. J. Syst. Evol. Microbiol.">
        <title>The Global Catalogue of Microorganisms (GCM) 10K type strain sequencing project: providing services to taxonomists for standard genome sequencing and annotation.</title>
        <authorList>
            <consortium name="The Broad Institute Genomics Platform"/>
            <consortium name="The Broad Institute Genome Sequencing Center for Infectious Disease"/>
            <person name="Wu L."/>
            <person name="Ma J."/>
        </authorList>
    </citation>
    <scope>NUCLEOTIDE SEQUENCE [LARGE SCALE GENOMIC DNA]</scope>
    <source>
        <strain evidence="2">JCM 16545</strain>
    </source>
</reference>
<dbReference type="Proteomes" id="UP001597297">
    <property type="component" value="Unassembled WGS sequence"/>
</dbReference>
<comment type="caution">
    <text evidence="1">The sequence shown here is derived from an EMBL/GenBank/DDBJ whole genome shotgun (WGS) entry which is preliminary data.</text>
</comment>